<name>A0A1D8KTQ6_9CAUD</name>
<evidence type="ECO:0000313" key="2">
    <source>
        <dbReference type="EMBL" id="AOV62007.1"/>
    </source>
</evidence>
<dbReference type="Proteomes" id="UP000226384">
    <property type="component" value="Segment"/>
</dbReference>
<evidence type="ECO:0000313" key="7">
    <source>
        <dbReference type="Proteomes" id="UP000510897"/>
    </source>
</evidence>
<dbReference type="EMBL" id="MT586120">
    <property type="protein sequence ID" value="QLF86140.1"/>
    <property type="molecule type" value="Genomic_DNA"/>
</dbReference>
<keyword evidence="1" id="KW-1133">Transmembrane helix</keyword>
<keyword evidence="1" id="KW-0472">Membrane</keyword>
<dbReference type="GeneID" id="30308137"/>
<evidence type="ECO:0000313" key="4">
    <source>
        <dbReference type="EMBL" id="QLF86140.1"/>
    </source>
</evidence>
<evidence type="ECO:0000313" key="3">
    <source>
        <dbReference type="EMBL" id="AOV62272.1"/>
    </source>
</evidence>
<reference evidence="5 6" key="1">
    <citation type="journal article" date="2016" name="Virology">
        <title>The genomic content and context of auxiliary metabolic genes in marine cyanomyoviruses.</title>
        <authorList>
            <person name="Crummett L.T."/>
            <person name="Puxty R.J."/>
            <person name="Weihe C."/>
            <person name="Marston M.F."/>
            <person name="Martiny J.B."/>
        </authorList>
    </citation>
    <scope>NUCLEOTIDE SEQUENCE [LARGE SCALE GENOMIC DNA]</scope>
    <source>
        <strain evidence="2">0910CC49</strain>
        <strain evidence="3">0910SB42</strain>
    </source>
</reference>
<sequence length="55" mass="6235">MKSNYLPYIVVGLTIVVGVNLWVIERDAESFERWCSSESAQTQSLACYPQLNPMP</sequence>
<proteinExistence type="predicted"/>
<gene>
    <name evidence="2" type="ORF">C490910_083</name>
    <name evidence="4" type="ORF">CC030809_00084</name>
    <name evidence="3" type="ORF">S420910_083</name>
</gene>
<feature type="transmembrane region" description="Helical" evidence="1">
    <location>
        <begin position="6"/>
        <end position="24"/>
    </location>
</feature>
<keyword evidence="1" id="KW-0812">Transmembrane</keyword>
<dbReference type="EMBL" id="KU686213">
    <property type="protein sequence ID" value="AOV62272.1"/>
    <property type="molecule type" value="Genomic_DNA"/>
</dbReference>
<keyword evidence="5" id="KW-1185">Reference proteome</keyword>
<organism evidence="2 5">
    <name type="scientific">Synechococcus phage S-CAM7</name>
    <dbReference type="NCBI Taxonomy" id="1883368"/>
    <lineage>
        <taxon>Viruses</taxon>
        <taxon>Duplodnaviria</taxon>
        <taxon>Heunggongvirae</taxon>
        <taxon>Uroviricota</taxon>
        <taxon>Caudoviricetes</taxon>
        <taxon>Pantevenvirales</taxon>
        <taxon>Kyanoviridae</taxon>
        <taxon>Mazuvirus</taxon>
        <taxon>Mazuvirus scam7</taxon>
    </lineage>
</organism>
<evidence type="ECO:0000313" key="5">
    <source>
        <dbReference type="Proteomes" id="UP000203902"/>
    </source>
</evidence>
<evidence type="ECO:0000313" key="6">
    <source>
        <dbReference type="Proteomes" id="UP000226384"/>
    </source>
</evidence>
<protein>
    <submittedName>
        <fullName evidence="2">Uncharacterized protein</fullName>
    </submittedName>
</protein>
<accession>A0A1D8KTQ6</accession>
<reference evidence="4 7" key="3">
    <citation type="submission" date="2020-07" db="EMBL/GenBank/DDBJ databases">
        <title>Signatures of coevolution in a cyanophage population.</title>
        <authorList>
            <person name="Abebe J."/>
        </authorList>
    </citation>
    <scope>NUCLEOTIDE SEQUENCE [LARGE SCALE GENOMIC DNA]</scope>
    <source>
        <strain evidence="4">0809CC03</strain>
    </source>
</reference>
<reference evidence="4 7" key="2">
    <citation type="submission" date="2020-06" db="EMBL/GenBank/DDBJ databases">
        <authorList>
            <person name="Puxty R.J."/>
            <person name="Weihe C."/>
            <person name="Marston M.F."/>
            <person name="Martiny J.B.H."/>
        </authorList>
    </citation>
    <scope>NUCLEOTIDE SEQUENCE [LARGE SCALE GENOMIC DNA]</scope>
    <source>
        <strain evidence="4">0809CC03</strain>
    </source>
</reference>
<dbReference type="RefSeq" id="YP_009323016.1">
    <property type="nucleotide sequence ID" value="NC_031927.1"/>
</dbReference>
<evidence type="ECO:0000256" key="1">
    <source>
        <dbReference type="SAM" id="Phobius"/>
    </source>
</evidence>
<dbReference type="Proteomes" id="UP000203902">
    <property type="component" value="Segment"/>
</dbReference>
<dbReference type="EMBL" id="KU686212">
    <property type="protein sequence ID" value="AOV62007.1"/>
    <property type="molecule type" value="Genomic_DNA"/>
</dbReference>
<dbReference type="Proteomes" id="UP000510897">
    <property type="component" value="Segment"/>
</dbReference>
<dbReference type="KEGG" id="vg:30308137"/>